<proteinExistence type="predicted"/>
<evidence type="ECO:0000313" key="1">
    <source>
        <dbReference type="EMBL" id="KAF9488142.1"/>
    </source>
</evidence>
<evidence type="ECO:0000313" key="2">
    <source>
        <dbReference type="Proteomes" id="UP000807025"/>
    </source>
</evidence>
<dbReference type="OrthoDB" id="2369050at2759"/>
<comment type="caution">
    <text evidence="1">The sequence shown here is derived from an EMBL/GenBank/DDBJ whole genome shotgun (WGS) entry which is preliminary data.</text>
</comment>
<keyword evidence="2" id="KW-1185">Reference proteome</keyword>
<name>A0A9P5ZH39_PLEER</name>
<dbReference type="EMBL" id="MU154729">
    <property type="protein sequence ID" value="KAF9488142.1"/>
    <property type="molecule type" value="Genomic_DNA"/>
</dbReference>
<reference evidence="1" key="1">
    <citation type="submission" date="2020-11" db="EMBL/GenBank/DDBJ databases">
        <authorList>
            <consortium name="DOE Joint Genome Institute"/>
            <person name="Ahrendt S."/>
            <person name="Riley R."/>
            <person name="Andreopoulos W."/>
            <person name="Labutti K."/>
            <person name="Pangilinan J."/>
            <person name="Ruiz-Duenas F.J."/>
            <person name="Barrasa J.M."/>
            <person name="Sanchez-Garcia M."/>
            <person name="Camarero S."/>
            <person name="Miyauchi S."/>
            <person name="Serrano A."/>
            <person name="Linde D."/>
            <person name="Babiker R."/>
            <person name="Drula E."/>
            <person name="Ayuso-Fernandez I."/>
            <person name="Pacheco R."/>
            <person name="Padilla G."/>
            <person name="Ferreira P."/>
            <person name="Barriuso J."/>
            <person name="Kellner H."/>
            <person name="Castanera R."/>
            <person name="Alfaro M."/>
            <person name="Ramirez L."/>
            <person name="Pisabarro A.G."/>
            <person name="Kuo A."/>
            <person name="Tritt A."/>
            <person name="Lipzen A."/>
            <person name="He G."/>
            <person name="Yan M."/>
            <person name="Ng V."/>
            <person name="Cullen D."/>
            <person name="Martin F."/>
            <person name="Rosso M.-N."/>
            <person name="Henrissat B."/>
            <person name="Hibbett D."/>
            <person name="Martinez A.T."/>
            <person name="Grigoriev I.V."/>
        </authorList>
    </citation>
    <scope>NUCLEOTIDE SEQUENCE</scope>
    <source>
        <strain evidence="1">ATCC 90797</strain>
    </source>
</reference>
<organism evidence="1 2">
    <name type="scientific">Pleurotus eryngii</name>
    <name type="common">Boletus of the steppes</name>
    <dbReference type="NCBI Taxonomy" id="5323"/>
    <lineage>
        <taxon>Eukaryota</taxon>
        <taxon>Fungi</taxon>
        <taxon>Dikarya</taxon>
        <taxon>Basidiomycota</taxon>
        <taxon>Agaricomycotina</taxon>
        <taxon>Agaricomycetes</taxon>
        <taxon>Agaricomycetidae</taxon>
        <taxon>Agaricales</taxon>
        <taxon>Pleurotineae</taxon>
        <taxon>Pleurotaceae</taxon>
        <taxon>Pleurotus</taxon>
    </lineage>
</organism>
<dbReference type="Proteomes" id="UP000807025">
    <property type="component" value="Unassembled WGS sequence"/>
</dbReference>
<accession>A0A9P5ZH39</accession>
<gene>
    <name evidence="1" type="ORF">BDN71DRAFT_1513323</name>
</gene>
<sequence length="104" mass="11975">MGVHVKINQANLMKPPTMGESDVDTATLWEWFNKSEQYFCHKGITTITRVEAIAWGMTGVHAIHWLSANLPSLTNMDWEVYKAHMCMLFLPSDWEHTTHCHTLC</sequence>
<protein>
    <submittedName>
        <fullName evidence="1">Uncharacterized protein</fullName>
    </submittedName>
</protein>
<dbReference type="AlphaFoldDB" id="A0A9P5ZH39"/>